<organism evidence="2 3">
    <name type="scientific">Haloarcula onubensis</name>
    <dbReference type="NCBI Taxonomy" id="2950539"/>
    <lineage>
        <taxon>Archaea</taxon>
        <taxon>Methanobacteriati</taxon>
        <taxon>Methanobacteriota</taxon>
        <taxon>Stenosarchaea group</taxon>
        <taxon>Halobacteria</taxon>
        <taxon>Halobacteriales</taxon>
        <taxon>Haloarculaceae</taxon>
        <taxon>Haloarcula</taxon>
    </lineage>
</organism>
<dbReference type="RefSeq" id="WP_310901992.1">
    <property type="nucleotide sequence ID" value="NZ_JAMQOS010000007.1"/>
</dbReference>
<protein>
    <submittedName>
        <fullName evidence="2">Alpha/beta hydrolase</fullName>
    </submittedName>
</protein>
<dbReference type="InterPro" id="IPR050471">
    <property type="entry name" value="AB_hydrolase"/>
</dbReference>
<dbReference type="Proteomes" id="UP001268864">
    <property type="component" value="Unassembled WGS sequence"/>
</dbReference>
<evidence type="ECO:0000259" key="1">
    <source>
        <dbReference type="Pfam" id="PF00561"/>
    </source>
</evidence>
<keyword evidence="3" id="KW-1185">Reference proteome</keyword>
<dbReference type="InterPro" id="IPR000073">
    <property type="entry name" value="AB_hydrolase_1"/>
</dbReference>
<evidence type="ECO:0000313" key="2">
    <source>
        <dbReference type="EMBL" id="MDS0284250.1"/>
    </source>
</evidence>
<dbReference type="InterPro" id="IPR029058">
    <property type="entry name" value="AB_hydrolase_fold"/>
</dbReference>
<dbReference type="PANTHER" id="PTHR43433">
    <property type="entry name" value="HYDROLASE, ALPHA/BETA FOLD FAMILY PROTEIN"/>
    <property type="match status" value="1"/>
</dbReference>
<dbReference type="PRINTS" id="PR00412">
    <property type="entry name" value="EPOXHYDRLASE"/>
</dbReference>
<dbReference type="InterPro" id="IPR000639">
    <property type="entry name" value="Epox_hydrolase-like"/>
</dbReference>
<name>A0ABU2FU20_9EURY</name>
<accession>A0ABU2FU20</accession>
<keyword evidence="2" id="KW-0378">Hydrolase</keyword>
<dbReference type="GO" id="GO:0016787">
    <property type="term" value="F:hydrolase activity"/>
    <property type="evidence" value="ECO:0007669"/>
    <property type="project" value="UniProtKB-KW"/>
</dbReference>
<dbReference type="PRINTS" id="PR00111">
    <property type="entry name" value="ABHYDROLASE"/>
</dbReference>
<reference evidence="2 3" key="1">
    <citation type="submission" date="2022-06" db="EMBL/GenBank/DDBJ databases">
        <title>Halomicroarcula sp. a new haloarchaeum isolate from saline soil.</title>
        <authorList>
            <person name="Strakova D."/>
            <person name="Galisteo C."/>
            <person name="Sanchez-Porro C."/>
            <person name="Ventosa A."/>
        </authorList>
    </citation>
    <scope>NUCLEOTIDE SEQUENCE [LARGE SCALE GENOMIC DNA]</scope>
    <source>
        <strain evidence="2 3">S3CR25-11</strain>
    </source>
</reference>
<proteinExistence type="predicted"/>
<evidence type="ECO:0000313" key="3">
    <source>
        <dbReference type="Proteomes" id="UP001268864"/>
    </source>
</evidence>
<feature type="domain" description="AB hydrolase-1" evidence="1">
    <location>
        <begin position="23"/>
        <end position="251"/>
    </location>
</feature>
<dbReference type="Pfam" id="PF00561">
    <property type="entry name" value="Abhydrolase_1"/>
    <property type="match status" value="1"/>
</dbReference>
<dbReference type="EMBL" id="JAMQOS010000007">
    <property type="protein sequence ID" value="MDS0284250.1"/>
    <property type="molecule type" value="Genomic_DNA"/>
</dbReference>
<comment type="caution">
    <text evidence="2">The sequence shown here is derived from an EMBL/GenBank/DDBJ whole genome shotgun (WGS) entry which is preliminary data.</text>
</comment>
<sequence>MPTATNDGARLAYERSGPPDADSVVFVEGLGYGRWMWRWQRAALGNYDTIVPDNRGTGDSDTPEGPYTIGEMAADLAAVLDDAGVDSAHVVGASMGGMIAQQFALDHGRAESLTLLCTTPGGPEAVPTPEETQQRIFDVPEEYDERERRRYKMAPAMTDTFVGEHDDLLERIVDWRIESDAGEQALAWQAAAVEAFDVHDRLGDITAPTLLVHGTADRVVPVENGRLLADGLPDVEYLELDGAPHLLFIERADAVNEALRGFLADV</sequence>
<gene>
    <name evidence="2" type="ORF">NDI86_19340</name>
</gene>
<dbReference type="Gene3D" id="3.40.50.1820">
    <property type="entry name" value="alpha/beta hydrolase"/>
    <property type="match status" value="1"/>
</dbReference>
<dbReference type="SUPFAM" id="SSF53474">
    <property type="entry name" value="alpha/beta-Hydrolases"/>
    <property type="match status" value="1"/>
</dbReference>
<dbReference type="PANTHER" id="PTHR43433:SF5">
    <property type="entry name" value="AB HYDROLASE-1 DOMAIN-CONTAINING PROTEIN"/>
    <property type="match status" value="1"/>
</dbReference>